<dbReference type="AlphaFoldDB" id="A0A182NW13"/>
<evidence type="ECO:0000313" key="1">
    <source>
        <dbReference type="EnsemblMetazoa" id="ADIR014100-PA"/>
    </source>
</evidence>
<evidence type="ECO:0000313" key="2">
    <source>
        <dbReference type="Proteomes" id="UP000075884"/>
    </source>
</evidence>
<sequence>CVCVCALVREGSCCFAGFLVESLQFYIPRGVIVRSPLLSSLSRYHFVWQVVQPFCGGYSTHSDRCG</sequence>
<reference evidence="1" key="2">
    <citation type="submission" date="2020-05" db="UniProtKB">
        <authorList>
            <consortium name="EnsemblMetazoa"/>
        </authorList>
    </citation>
    <scope>IDENTIFICATION</scope>
    <source>
        <strain evidence="1">WRAIR2</strain>
    </source>
</reference>
<proteinExistence type="predicted"/>
<dbReference type="EnsemblMetazoa" id="ADIR014100-RA">
    <property type="protein sequence ID" value="ADIR014100-PA"/>
    <property type="gene ID" value="ADIR014100"/>
</dbReference>
<reference evidence="2" key="1">
    <citation type="submission" date="2013-03" db="EMBL/GenBank/DDBJ databases">
        <title>The Genome Sequence of Anopheles dirus WRAIR2.</title>
        <authorList>
            <consortium name="The Broad Institute Genomics Platform"/>
            <person name="Neafsey D.E."/>
            <person name="Walton C."/>
            <person name="Walker B."/>
            <person name="Young S.K."/>
            <person name="Zeng Q."/>
            <person name="Gargeya S."/>
            <person name="Fitzgerald M."/>
            <person name="Haas B."/>
            <person name="Abouelleil A."/>
            <person name="Allen A.W."/>
            <person name="Alvarado L."/>
            <person name="Arachchi H.M."/>
            <person name="Berlin A.M."/>
            <person name="Chapman S.B."/>
            <person name="Gainer-Dewar J."/>
            <person name="Goldberg J."/>
            <person name="Griggs A."/>
            <person name="Gujja S."/>
            <person name="Hansen M."/>
            <person name="Howarth C."/>
            <person name="Imamovic A."/>
            <person name="Ireland A."/>
            <person name="Larimer J."/>
            <person name="McCowan C."/>
            <person name="Murphy C."/>
            <person name="Pearson M."/>
            <person name="Poon T.W."/>
            <person name="Priest M."/>
            <person name="Roberts A."/>
            <person name="Saif S."/>
            <person name="Shea T."/>
            <person name="Sisk P."/>
            <person name="Sykes S."/>
            <person name="Wortman J."/>
            <person name="Nusbaum C."/>
            <person name="Birren B."/>
        </authorList>
    </citation>
    <scope>NUCLEOTIDE SEQUENCE [LARGE SCALE GENOMIC DNA]</scope>
    <source>
        <strain evidence="2">WRAIR2</strain>
    </source>
</reference>
<protein>
    <submittedName>
        <fullName evidence="1">Uncharacterized protein</fullName>
    </submittedName>
</protein>
<dbReference type="Proteomes" id="UP000075884">
    <property type="component" value="Unassembled WGS sequence"/>
</dbReference>
<name>A0A182NW13_9DIPT</name>
<accession>A0A182NW13</accession>
<dbReference type="VEuPathDB" id="VectorBase:ADIR014100"/>
<keyword evidence="2" id="KW-1185">Reference proteome</keyword>
<organism evidence="1 2">
    <name type="scientific">Anopheles dirus</name>
    <dbReference type="NCBI Taxonomy" id="7168"/>
    <lineage>
        <taxon>Eukaryota</taxon>
        <taxon>Metazoa</taxon>
        <taxon>Ecdysozoa</taxon>
        <taxon>Arthropoda</taxon>
        <taxon>Hexapoda</taxon>
        <taxon>Insecta</taxon>
        <taxon>Pterygota</taxon>
        <taxon>Neoptera</taxon>
        <taxon>Endopterygota</taxon>
        <taxon>Diptera</taxon>
        <taxon>Nematocera</taxon>
        <taxon>Culicoidea</taxon>
        <taxon>Culicidae</taxon>
        <taxon>Anophelinae</taxon>
        <taxon>Anopheles</taxon>
    </lineage>
</organism>